<reference evidence="2 3" key="1">
    <citation type="submission" date="2019-12" db="EMBL/GenBank/DDBJ databases">
        <title>Draft genome sequence of the ascomycete Xylaria multiplex DSM 110363.</title>
        <authorList>
            <person name="Buettner E."/>
            <person name="Kellner H."/>
        </authorList>
    </citation>
    <scope>NUCLEOTIDE SEQUENCE [LARGE SCALE GENOMIC DNA]</scope>
    <source>
        <strain evidence="2 3">DSM 110363</strain>
    </source>
</reference>
<evidence type="ECO:0000256" key="1">
    <source>
        <dbReference type="SAM" id="MobiDB-lite"/>
    </source>
</evidence>
<keyword evidence="3" id="KW-1185">Reference proteome</keyword>
<comment type="caution">
    <text evidence="2">The sequence shown here is derived from an EMBL/GenBank/DDBJ whole genome shotgun (WGS) entry which is preliminary data.</text>
</comment>
<evidence type="ECO:0000313" key="2">
    <source>
        <dbReference type="EMBL" id="KAF2971217.1"/>
    </source>
</evidence>
<sequence length="545" mass="60472">MAEPLSWLKLGPRARTPSIPLSTNSVEGKVSHDSQPSDPRRPASSRMSSHDTEPSPTTDSAAHLLIRSQDQVWYNPSLDQMVEALQVLLMENGVLHPIPIQYNSYVLHLVEGFAAAQENIRKAETAYRELKQSLEHNFEQFCLVADDWLERESQYRAEVKRLEVLLSKSSKSGLEAVALARTNSIVDRSGSKGGGFLSRLDKLRKHYVNDLMSPSNIISTDQAFRTETPGGPSEKDVPTPKILDNDNDFRISEKIRQQDAGAVAPATTLGERRAYRRGEALQFESDIMKRYQDGFHNPFLPTTTTPVAVSEKRHIHQEAQSSTETHWRDEVPIGLLSSRGPYHRVNCPSKSIISIDDPTIHAGGAATTKTVSRHERDLSDFSFKTGDDFDALPDKPTEAKGRFDLCYREQASSYSTRRSPEGMVLERFERYAGDTDGLATISTSSKEWRLSKDNDGPIQPPPSDLYTVSRSPSVKPKRMCRNSDYSTHTTTLGGSPIQSSHGLDSPLATSATGREVSQRLQPEMDARIAATLALANGLGTTIQKR</sequence>
<feature type="region of interest" description="Disordered" evidence="1">
    <location>
        <begin position="1"/>
        <end position="59"/>
    </location>
</feature>
<dbReference type="InParanoid" id="A0A7C8NB91"/>
<evidence type="ECO:0000313" key="3">
    <source>
        <dbReference type="Proteomes" id="UP000481858"/>
    </source>
</evidence>
<dbReference type="EMBL" id="WUBL01000015">
    <property type="protein sequence ID" value="KAF2971217.1"/>
    <property type="molecule type" value="Genomic_DNA"/>
</dbReference>
<accession>A0A7C8NB91</accession>
<organism evidence="2 3">
    <name type="scientific">Xylaria multiplex</name>
    <dbReference type="NCBI Taxonomy" id="323545"/>
    <lineage>
        <taxon>Eukaryota</taxon>
        <taxon>Fungi</taxon>
        <taxon>Dikarya</taxon>
        <taxon>Ascomycota</taxon>
        <taxon>Pezizomycotina</taxon>
        <taxon>Sordariomycetes</taxon>
        <taxon>Xylariomycetidae</taxon>
        <taxon>Xylariales</taxon>
        <taxon>Xylariaceae</taxon>
        <taxon>Xylaria</taxon>
    </lineage>
</organism>
<feature type="compositionally biased region" description="Polar residues" evidence="1">
    <location>
        <begin position="483"/>
        <end position="508"/>
    </location>
</feature>
<protein>
    <submittedName>
        <fullName evidence="2">Uncharacterized protein</fullName>
    </submittedName>
</protein>
<proteinExistence type="predicted"/>
<dbReference type="Proteomes" id="UP000481858">
    <property type="component" value="Unassembled WGS sequence"/>
</dbReference>
<feature type="region of interest" description="Disordered" evidence="1">
    <location>
        <begin position="468"/>
        <end position="508"/>
    </location>
</feature>
<dbReference type="AlphaFoldDB" id="A0A7C8NB91"/>
<gene>
    <name evidence="2" type="ORF">GQX73_g2316</name>
</gene>
<name>A0A7C8NB91_9PEZI</name>
<dbReference type="OrthoDB" id="5430717at2759"/>